<dbReference type="InterPro" id="IPR003099">
    <property type="entry name" value="Prephen_DH"/>
</dbReference>
<dbReference type="GO" id="GO:0070403">
    <property type="term" value="F:NAD+ binding"/>
    <property type="evidence" value="ECO:0007669"/>
    <property type="project" value="InterPro"/>
</dbReference>
<dbReference type="PANTHER" id="PTHR21363:SF0">
    <property type="entry name" value="PREPHENATE DEHYDROGENASE [NADP(+)]"/>
    <property type="match status" value="1"/>
</dbReference>
<dbReference type="PROSITE" id="PS51176">
    <property type="entry name" value="PDH_ADH"/>
    <property type="match status" value="1"/>
</dbReference>
<evidence type="ECO:0000256" key="2">
    <source>
        <dbReference type="ARBA" id="ARBA00007964"/>
    </source>
</evidence>
<dbReference type="FunFam" id="3.40.50.720:FF:000208">
    <property type="entry name" value="Prephenate dehydrogenase"/>
    <property type="match status" value="1"/>
</dbReference>
<dbReference type="Gene3D" id="1.10.3660.10">
    <property type="entry name" value="6-phosphogluconate dehydrogenase C-terminal like domain"/>
    <property type="match status" value="1"/>
</dbReference>
<name>W4QAN2_9BACI</name>
<dbReference type="OrthoDB" id="9802008at2"/>
<evidence type="ECO:0000313" key="15">
    <source>
        <dbReference type="Proteomes" id="UP000018895"/>
    </source>
</evidence>
<dbReference type="InterPro" id="IPR046825">
    <property type="entry name" value="PDH_C"/>
</dbReference>
<keyword evidence="9" id="KW-0057">Aromatic amino acid biosynthesis</keyword>
<keyword evidence="7" id="KW-0560">Oxidoreductase</keyword>
<dbReference type="InterPro" id="IPR046826">
    <property type="entry name" value="PDH_N"/>
</dbReference>
<keyword evidence="8" id="KW-0520">NAD</keyword>
<dbReference type="GO" id="GO:0008977">
    <property type="term" value="F:prephenate dehydrogenase (NAD+) activity"/>
    <property type="evidence" value="ECO:0007669"/>
    <property type="project" value="UniProtKB-EC"/>
</dbReference>
<dbReference type="AlphaFoldDB" id="W4QAN2"/>
<evidence type="ECO:0000256" key="10">
    <source>
        <dbReference type="ARBA" id="ARBA00049260"/>
    </source>
</evidence>
<dbReference type="RefSeq" id="WP_035340177.1">
    <property type="nucleotide sequence ID" value="NZ_BAUU01000002.1"/>
</dbReference>
<proteinExistence type="inferred from homology"/>
<evidence type="ECO:0000256" key="4">
    <source>
        <dbReference type="ARBA" id="ARBA00016891"/>
    </source>
</evidence>
<dbReference type="STRING" id="1236971.JCM9152_366"/>
<evidence type="ECO:0000256" key="9">
    <source>
        <dbReference type="ARBA" id="ARBA00023141"/>
    </source>
</evidence>
<dbReference type="Pfam" id="PF20463">
    <property type="entry name" value="PDH_C"/>
    <property type="match status" value="1"/>
</dbReference>
<dbReference type="Pfam" id="PF01842">
    <property type="entry name" value="ACT"/>
    <property type="match status" value="1"/>
</dbReference>
<keyword evidence="6" id="KW-0028">Amino-acid biosynthesis</keyword>
<comment type="catalytic activity">
    <reaction evidence="10">
        <text>prephenate + NAD(+) = 3-(4-hydroxyphenyl)pyruvate + CO2 + NADH</text>
        <dbReference type="Rhea" id="RHEA:13869"/>
        <dbReference type="ChEBI" id="CHEBI:16526"/>
        <dbReference type="ChEBI" id="CHEBI:29934"/>
        <dbReference type="ChEBI" id="CHEBI:36242"/>
        <dbReference type="ChEBI" id="CHEBI:57540"/>
        <dbReference type="ChEBI" id="CHEBI:57945"/>
        <dbReference type="EC" id="1.3.1.12"/>
    </reaction>
</comment>
<protein>
    <recommendedName>
        <fullName evidence="4">Prephenate dehydrogenase</fullName>
        <ecNumber evidence="3">1.3.1.12</ecNumber>
    </recommendedName>
</protein>
<feature type="domain" description="Prephenate/arogenate dehydrogenase" evidence="12">
    <location>
        <begin position="3"/>
        <end position="291"/>
    </location>
</feature>
<evidence type="ECO:0000256" key="3">
    <source>
        <dbReference type="ARBA" id="ARBA00012068"/>
    </source>
</evidence>
<keyword evidence="5" id="KW-0827">Tyrosine biosynthesis</keyword>
<dbReference type="Proteomes" id="UP000018895">
    <property type="component" value="Unassembled WGS sequence"/>
</dbReference>
<gene>
    <name evidence="14" type="ORF">JCM9152_366</name>
</gene>
<dbReference type="Gene3D" id="3.40.50.720">
    <property type="entry name" value="NAD(P)-binding Rossmann-like Domain"/>
    <property type="match status" value="1"/>
</dbReference>
<dbReference type="GO" id="GO:0006571">
    <property type="term" value="P:tyrosine biosynthetic process"/>
    <property type="evidence" value="ECO:0007669"/>
    <property type="project" value="UniProtKB-UniPathway"/>
</dbReference>
<sequence>MERTAFIIGLGLIGGSIALAIRSEHHVRITGYDISDEQQKMALSLKVIDEVAPSIEEGVKNADLIVLATPVLKTEELIKELCQLELKSGALITDVGSTKKKIVETASCLAEKDVVFIGGHPMAGSHKSGVEAARVHLFENAFYIFTPVNKSDTRHIIQLQNWLKGTKATFLELTPDDHDRFAGAISHFPHIVAASLVHQLANLDGDDRLVSQLAAGGFRDITRIASSSPTMWRDILLHNKESLLTLLDEWLEEMEKVRNMLVHENAEAIFHYFQAAKSFREGLPPREKGAIPSFYDLFVDIPDHPGVISDVTGILAEHDISLTNIRILETREDIMGVLSISFRSEEDRQRAKIHLENEMYETYIL</sequence>
<dbReference type="InterPro" id="IPR045865">
    <property type="entry name" value="ACT-like_dom_sf"/>
</dbReference>
<evidence type="ECO:0000256" key="8">
    <source>
        <dbReference type="ARBA" id="ARBA00023027"/>
    </source>
</evidence>
<evidence type="ECO:0000256" key="5">
    <source>
        <dbReference type="ARBA" id="ARBA00022498"/>
    </source>
</evidence>
<evidence type="ECO:0000313" key="14">
    <source>
        <dbReference type="EMBL" id="GAE29027.1"/>
    </source>
</evidence>
<feature type="domain" description="ACT" evidence="13">
    <location>
        <begin position="296"/>
        <end position="365"/>
    </location>
</feature>
<dbReference type="Gene3D" id="3.30.70.260">
    <property type="match status" value="1"/>
</dbReference>
<dbReference type="NCBIfam" id="NF005107">
    <property type="entry name" value="PRK06545.1-5"/>
    <property type="match status" value="1"/>
</dbReference>
<evidence type="ECO:0000256" key="6">
    <source>
        <dbReference type="ARBA" id="ARBA00022605"/>
    </source>
</evidence>
<dbReference type="SUPFAM" id="SSF48179">
    <property type="entry name" value="6-phosphogluconate dehydrogenase C-terminal domain-like"/>
    <property type="match status" value="1"/>
</dbReference>
<dbReference type="SUPFAM" id="SSF55021">
    <property type="entry name" value="ACT-like"/>
    <property type="match status" value="1"/>
</dbReference>
<evidence type="ECO:0000259" key="13">
    <source>
        <dbReference type="PROSITE" id="PS51671"/>
    </source>
</evidence>
<dbReference type="SUPFAM" id="SSF51735">
    <property type="entry name" value="NAD(P)-binding Rossmann-fold domains"/>
    <property type="match status" value="1"/>
</dbReference>
<evidence type="ECO:0000256" key="1">
    <source>
        <dbReference type="ARBA" id="ARBA00005067"/>
    </source>
</evidence>
<dbReference type="PROSITE" id="PS51671">
    <property type="entry name" value="ACT"/>
    <property type="match status" value="1"/>
</dbReference>
<accession>W4QAN2</accession>
<feature type="coiled-coil region" evidence="11">
    <location>
        <begin position="240"/>
        <end position="267"/>
    </location>
</feature>
<dbReference type="EC" id="1.3.1.12" evidence="3"/>
<dbReference type="UniPathway" id="UPA00122">
    <property type="reaction ID" value="UER00961"/>
</dbReference>
<keyword evidence="15" id="KW-1185">Reference proteome</keyword>
<evidence type="ECO:0000256" key="11">
    <source>
        <dbReference type="SAM" id="Coils"/>
    </source>
</evidence>
<dbReference type="EMBL" id="BAUU01000002">
    <property type="protein sequence ID" value="GAE29027.1"/>
    <property type="molecule type" value="Genomic_DNA"/>
</dbReference>
<dbReference type="Pfam" id="PF02153">
    <property type="entry name" value="PDH_N"/>
    <property type="match status" value="1"/>
</dbReference>
<dbReference type="FunFam" id="1.10.3660.10:FF:000003">
    <property type="entry name" value="Prephenate dehydrogenase"/>
    <property type="match status" value="1"/>
</dbReference>
<comment type="pathway">
    <text evidence="1">Amino-acid biosynthesis; L-tyrosine biosynthesis; (4-hydroxyphenyl)pyruvate from prephenate (NAD(+) route): step 1/1.</text>
</comment>
<dbReference type="CDD" id="cd04909">
    <property type="entry name" value="ACT_PDH-BS"/>
    <property type="match status" value="1"/>
</dbReference>
<evidence type="ECO:0000259" key="12">
    <source>
        <dbReference type="PROSITE" id="PS51176"/>
    </source>
</evidence>
<evidence type="ECO:0000256" key="7">
    <source>
        <dbReference type="ARBA" id="ARBA00023002"/>
    </source>
</evidence>
<comment type="caution">
    <text evidence="14">The sequence shown here is derived from an EMBL/GenBank/DDBJ whole genome shotgun (WGS) entry which is preliminary data.</text>
</comment>
<organism evidence="14 15">
    <name type="scientific">Halalkalibacter hemicellulosilyticusJCM 9152</name>
    <dbReference type="NCBI Taxonomy" id="1236971"/>
    <lineage>
        <taxon>Bacteria</taxon>
        <taxon>Bacillati</taxon>
        <taxon>Bacillota</taxon>
        <taxon>Bacilli</taxon>
        <taxon>Bacillales</taxon>
        <taxon>Bacillaceae</taxon>
        <taxon>Halalkalibacter</taxon>
    </lineage>
</organism>
<keyword evidence="11" id="KW-0175">Coiled coil</keyword>
<dbReference type="InterPro" id="IPR008927">
    <property type="entry name" value="6-PGluconate_DH-like_C_sf"/>
</dbReference>
<comment type="similarity">
    <text evidence="2">Belongs to the prephenate/arogenate dehydrogenase family.</text>
</comment>
<dbReference type="GO" id="GO:0004665">
    <property type="term" value="F:prephenate dehydrogenase (NADP+) activity"/>
    <property type="evidence" value="ECO:0007669"/>
    <property type="project" value="InterPro"/>
</dbReference>
<dbReference type="InterPro" id="IPR036291">
    <property type="entry name" value="NAD(P)-bd_dom_sf"/>
</dbReference>
<dbReference type="InterPro" id="IPR050812">
    <property type="entry name" value="Preph/Arog_dehydrog"/>
</dbReference>
<dbReference type="PANTHER" id="PTHR21363">
    <property type="entry name" value="PREPHENATE DEHYDROGENASE"/>
    <property type="match status" value="1"/>
</dbReference>
<dbReference type="InterPro" id="IPR002912">
    <property type="entry name" value="ACT_dom"/>
</dbReference>
<reference evidence="14" key="1">
    <citation type="journal article" date="2014" name="Genome Announc.">
        <title>Draft Genome Sequences of Three Alkaliphilic Bacillus Strains, Bacillus wakoensis JCM 9140T, Bacillus akibai JCM 9157T, and Bacillus hemicellulosilyticus JCM 9152T.</title>
        <authorList>
            <person name="Yuki M."/>
            <person name="Oshima K."/>
            <person name="Suda W."/>
            <person name="Oshida Y."/>
            <person name="Kitamura K."/>
            <person name="Iida T."/>
            <person name="Hattori M."/>
            <person name="Ohkuma M."/>
        </authorList>
    </citation>
    <scope>NUCLEOTIDE SEQUENCE [LARGE SCALE GENOMIC DNA]</scope>
    <source>
        <strain evidence="14">JCM 9152</strain>
    </source>
</reference>